<reference evidence="1" key="1">
    <citation type="submission" date="2022-10" db="EMBL/GenBank/DDBJ databases">
        <title>The WGS of Solirubrobacter phytolaccae KCTC 29190.</title>
        <authorList>
            <person name="Jiang Z."/>
        </authorList>
    </citation>
    <scope>NUCLEOTIDE SEQUENCE</scope>
    <source>
        <strain evidence="1">KCTC 29190</strain>
    </source>
</reference>
<dbReference type="RefSeq" id="WP_270026242.1">
    <property type="nucleotide sequence ID" value="NZ_JAPDDP010000028.1"/>
</dbReference>
<name>A0A9X3NIF6_9ACTN</name>
<dbReference type="EMBL" id="JAPDDP010000028">
    <property type="protein sequence ID" value="MDA0181887.1"/>
    <property type="molecule type" value="Genomic_DNA"/>
</dbReference>
<keyword evidence="2" id="KW-1185">Reference proteome</keyword>
<evidence type="ECO:0000313" key="2">
    <source>
        <dbReference type="Proteomes" id="UP001147653"/>
    </source>
</evidence>
<proteinExistence type="predicted"/>
<organism evidence="1 2">
    <name type="scientific">Solirubrobacter phytolaccae</name>
    <dbReference type="NCBI Taxonomy" id="1404360"/>
    <lineage>
        <taxon>Bacteria</taxon>
        <taxon>Bacillati</taxon>
        <taxon>Actinomycetota</taxon>
        <taxon>Thermoleophilia</taxon>
        <taxon>Solirubrobacterales</taxon>
        <taxon>Solirubrobacteraceae</taxon>
        <taxon>Solirubrobacter</taxon>
    </lineage>
</organism>
<protein>
    <recommendedName>
        <fullName evidence="3">DUF2867 domain-containing protein</fullName>
    </recommendedName>
</protein>
<dbReference type="AlphaFoldDB" id="A0A9X3NIF6"/>
<gene>
    <name evidence="1" type="ORF">OJ997_16410</name>
</gene>
<accession>A0A9X3NIF6</accession>
<comment type="caution">
    <text evidence="1">The sequence shown here is derived from an EMBL/GenBank/DDBJ whole genome shotgun (WGS) entry which is preliminary data.</text>
</comment>
<dbReference type="Proteomes" id="UP001147653">
    <property type="component" value="Unassembled WGS sequence"/>
</dbReference>
<evidence type="ECO:0000313" key="1">
    <source>
        <dbReference type="EMBL" id="MDA0181887.1"/>
    </source>
</evidence>
<evidence type="ECO:0008006" key="3">
    <source>
        <dbReference type="Google" id="ProtNLM"/>
    </source>
</evidence>
<sequence length="164" mass="17842">METVQHVLVRATPQATTGAVWSADLLSTPLARALSAMALWPDRLRAWARRAPAPPRTARSATLRDLLAPGSPWRLLAEHPVVLGLRWPAGDAEVRWTIDAQPFGAGHTLLVSRTEARGGRRFALAWPLIAPFAALLRGQVLRAVKAEAERAQARPSRSAALRES</sequence>